<dbReference type="Gene3D" id="2.130.10.10">
    <property type="entry name" value="YVTN repeat-like/Quinoprotein amine dehydrogenase"/>
    <property type="match status" value="1"/>
</dbReference>
<dbReference type="InterPro" id="IPR007788">
    <property type="entry name" value="QCT"/>
</dbReference>
<dbReference type="RefSeq" id="WP_346583039.1">
    <property type="nucleotide sequence ID" value="NZ_JBDJNQ010000014.1"/>
</dbReference>
<dbReference type="SUPFAM" id="SSF50969">
    <property type="entry name" value="YVTN repeat-like/Quinoprotein amine dehydrogenase"/>
    <property type="match status" value="1"/>
</dbReference>
<dbReference type="InterPro" id="IPR011044">
    <property type="entry name" value="Quino_amine_DH_bsu"/>
</dbReference>
<dbReference type="EMBL" id="JBDJNQ010000014">
    <property type="protein sequence ID" value="MEN5380155.1"/>
    <property type="molecule type" value="Genomic_DNA"/>
</dbReference>
<dbReference type="PANTHER" id="PTHR31270:SF1">
    <property type="entry name" value="GLUTAMINYL-PEPTIDE CYCLOTRANSFERASE"/>
    <property type="match status" value="1"/>
</dbReference>
<dbReference type="Proteomes" id="UP001409291">
    <property type="component" value="Unassembled WGS sequence"/>
</dbReference>
<keyword evidence="2" id="KW-1185">Reference proteome</keyword>
<evidence type="ECO:0000313" key="2">
    <source>
        <dbReference type="Proteomes" id="UP001409291"/>
    </source>
</evidence>
<dbReference type="PROSITE" id="PS51257">
    <property type="entry name" value="PROKAR_LIPOPROTEIN"/>
    <property type="match status" value="1"/>
</dbReference>
<organism evidence="1 2">
    <name type="scientific">Sphingobacterium kitahiroshimense</name>
    <dbReference type="NCBI Taxonomy" id="470446"/>
    <lineage>
        <taxon>Bacteria</taxon>
        <taxon>Pseudomonadati</taxon>
        <taxon>Bacteroidota</taxon>
        <taxon>Sphingobacteriia</taxon>
        <taxon>Sphingobacteriales</taxon>
        <taxon>Sphingobacteriaceae</taxon>
        <taxon>Sphingobacterium</taxon>
    </lineage>
</organism>
<proteinExistence type="predicted"/>
<accession>A0ABV0C008</accession>
<gene>
    <name evidence="1" type="ORF">ABE541_23005</name>
</gene>
<evidence type="ECO:0000313" key="1">
    <source>
        <dbReference type="EMBL" id="MEN5380155.1"/>
    </source>
</evidence>
<reference evidence="1 2" key="1">
    <citation type="submission" date="2024-04" db="EMBL/GenBank/DDBJ databases">
        <title>WGS of bacteria from Torrens River.</title>
        <authorList>
            <person name="Wyrsch E.R."/>
            <person name="Drigo B."/>
        </authorList>
    </citation>
    <scope>NUCLEOTIDE SEQUENCE [LARGE SCALE GENOMIC DNA]</scope>
    <source>
        <strain evidence="1 2">TWI391</strain>
    </source>
</reference>
<name>A0ABV0C008_9SPHI</name>
<protein>
    <submittedName>
        <fullName evidence="1">Glutaminyl-peptide cyclotransferase</fullName>
    </submittedName>
</protein>
<dbReference type="PANTHER" id="PTHR31270">
    <property type="entry name" value="GLUTAMINYL-PEPTIDE CYCLOTRANSFERASE"/>
    <property type="match status" value="1"/>
</dbReference>
<dbReference type="Pfam" id="PF05096">
    <property type="entry name" value="Glu_cyclase_2"/>
    <property type="match status" value="1"/>
</dbReference>
<sequence>MRLNAVLLIFCLSVIYGCGGNNNTKTPSITNKHEENRINFVNIKVKYALTDELIIQIEALEEVPIDSVQYSINDKPLSTGLVHDIIQYSLKNEKFGKQVLKAKVYRKSEIEDVAVNFDILPAEAPSKLSYQVLNTYPHDIKAFTQGLEFYKDNLVESTGNGTTVSNKHGISSLRIVNPKTGEVLKIAELDETIFGEGATVLNNKLYQLTYKNNEAYVYDVNTLKRIGRFPYFQNMEGWGLTNDGTNLYMTDGSEKIYTIDPNNFNRSNEINVASDEGLVTGTNEMEWVKGKIYANFFMTNMVGIIDPKTGTVESVLDLSELREKVTQHIDLDVLNGIAYNKKSDTFFITGKNWDKIFEIKIVN</sequence>
<comment type="caution">
    <text evidence="1">The sequence shown here is derived from an EMBL/GenBank/DDBJ whole genome shotgun (WGS) entry which is preliminary data.</text>
</comment>
<dbReference type="InterPro" id="IPR015943">
    <property type="entry name" value="WD40/YVTN_repeat-like_dom_sf"/>
</dbReference>